<dbReference type="PROSITE" id="PS00149">
    <property type="entry name" value="SULFATASE_2"/>
    <property type="match status" value="1"/>
</dbReference>
<dbReference type="InterPro" id="IPR000917">
    <property type="entry name" value="Sulfatase_N"/>
</dbReference>
<evidence type="ECO:0000256" key="3">
    <source>
        <dbReference type="ARBA" id="ARBA00022801"/>
    </source>
</evidence>
<evidence type="ECO:0000313" key="7">
    <source>
        <dbReference type="EMBL" id="MBV4358928.1"/>
    </source>
</evidence>
<dbReference type="Proteomes" id="UP000812270">
    <property type="component" value="Unassembled WGS sequence"/>
</dbReference>
<dbReference type="CDD" id="cd16026">
    <property type="entry name" value="GALNS_like"/>
    <property type="match status" value="1"/>
</dbReference>
<protein>
    <submittedName>
        <fullName evidence="7">Sulfatase</fullName>
    </submittedName>
</protein>
<dbReference type="GO" id="GO:0004065">
    <property type="term" value="F:arylsulfatase activity"/>
    <property type="evidence" value="ECO:0007669"/>
    <property type="project" value="TreeGrafter"/>
</dbReference>
<accession>A0A9E2S9D9</accession>
<sequence>MKSTFLKSLLAMMLLISSISYGQRAKSEAVGKRPNFIVILMDDMGYGDPECYNGGPYHTPQINKLAAEGMRFTNFYAAQATCTASRCGLLTGCYPNRLGISGAFMPWENRALNPNEETIASMLKKVGYRTGMVGKWHLGGKAPYWPIHYGFDEYLGLPYSNDMWPVGYDGKPMKDSTKPQFKYPPLPLLDGDTPIKYIQTLEDQGELTGIYTKRACQFIKENKNKPFFLYLAPSMVHVPIYASPAFLGKSGKGLFADVMMEVDWAIGEIMRTLKEQGLDQNTLVVFTSDNGPWLTFGDHAGNTAGLREGKGTSWDGGQKEPCIMHWTGKIPSGSVCNNLSSTIDLLPTIAKLAGAPLPQNKIDGVDIQSLLFQQPDANPREEFVYYYGRNSLEGVRKGYWKLVFPHKGQTYKTYMPGKDGYPGGYADMNVPKALYDLAHDPGETHDVQNAHPEIVKELEAIADKYRQSLGDDLTKTTGAEVREPAYINKTK</sequence>
<keyword evidence="2" id="KW-0479">Metal-binding</keyword>
<dbReference type="InterPro" id="IPR024607">
    <property type="entry name" value="Sulfatase_CS"/>
</dbReference>
<comment type="caution">
    <text evidence="7">The sequence shown here is derived from an EMBL/GenBank/DDBJ whole genome shotgun (WGS) entry which is preliminary data.</text>
</comment>
<keyword evidence="5" id="KW-0732">Signal</keyword>
<evidence type="ECO:0000313" key="8">
    <source>
        <dbReference type="Proteomes" id="UP000812270"/>
    </source>
</evidence>
<proteinExistence type="inferred from homology"/>
<organism evidence="7 8">
    <name type="scientific">Pinibacter aurantiacus</name>
    <dbReference type="NCBI Taxonomy" id="2851599"/>
    <lineage>
        <taxon>Bacteria</taxon>
        <taxon>Pseudomonadati</taxon>
        <taxon>Bacteroidota</taxon>
        <taxon>Chitinophagia</taxon>
        <taxon>Chitinophagales</taxon>
        <taxon>Chitinophagaceae</taxon>
        <taxon>Pinibacter</taxon>
    </lineage>
</organism>
<evidence type="ECO:0000256" key="1">
    <source>
        <dbReference type="ARBA" id="ARBA00008779"/>
    </source>
</evidence>
<keyword evidence="8" id="KW-1185">Reference proteome</keyword>
<reference evidence="7" key="1">
    <citation type="submission" date="2021-06" db="EMBL/GenBank/DDBJ databases">
        <authorList>
            <person name="Huq M.A."/>
        </authorList>
    </citation>
    <scope>NUCLEOTIDE SEQUENCE</scope>
    <source>
        <strain evidence="7">MAH-26</strain>
    </source>
</reference>
<dbReference type="EMBL" id="JAHSPG010000013">
    <property type="protein sequence ID" value="MBV4358928.1"/>
    <property type="molecule type" value="Genomic_DNA"/>
</dbReference>
<dbReference type="PANTHER" id="PTHR42693:SF53">
    <property type="entry name" value="ENDO-4-O-SULFATASE"/>
    <property type="match status" value="1"/>
</dbReference>
<dbReference type="Pfam" id="PF00884">
    <property type="entry name" value="Sulfatase"/>
    <property type="match status" value="1"/>
</dbReference>
<evidence type="ECO:0000256" key="2">
    <source>
        <dbReference type="ARBA" id="ARBA00022723"/>
    </source>
</evidence>
<feature type="domain" description="Sulfatase N-terminal" evidence="6">
    <location>
        <begin position="34"/>
        <end position="355"/>
    </location>
</feature>
<gene>
    <name evidence="7" type="ORF">KTO63_17305</name>
</gene>
<keyword evidence="3" id="KW-0378">Hydrolase</keyword>
<name>A0A9E2S9D9_9BACT</name>
<dbReference type="GO" id="GO:0046872">
    <property type="term" value="F:metal ion binding"/>
    <property type="evidence" value="ECO:0007669"/>
    <property type="project" value="UniProtKB-KW"/>
</dbReference>
<evidence type="ECO:0000259" key="6">
    <source>
        <dbReference type="Pfam" id="PF00884"/>
    </source>
</evidence>
<dbReference type="Pfam" id="PF14707">
    <property type="entry name" value="Sulfatase_C"/>
    <property type="match status" value="1"/>
</dbReference>
<feature type="signal peptide" evidence="5">
    <location>
        <begin position="1"/>
        <end position="22"/>
    </location>
</feature>
<evidence type="ECO:0000256" key="4">
    <source>
        <dbReference type="ARBA" id="ARBA00022837"/>
    </source>
</evidence>
<dbReference type="PANTHER" id="PTHR42693">
    <property type="entry name" value="ARYLSULFATASE FAMILY MEMBER"/>
    <property type="match status" value="1"/>
</dbReference>
<evidence type="ECO:0000256" key="5">
    <source>
        <dbReference type="SAM" id="SignalP"/>
    </source>
</evidence>
<keyword evidence="4" id="KW-0106">Calcium</keyword>
<dbReference type="InterPro" id="IPR050738">
    <property type="entry name" value="Sulfatase"/>
</dbReference>
<comment type="similarity">
    <text evidence="1">Belongs to the sulfatase family.</text>
</comment>
<feature type="chain" id="PRO_5038674092" evidence="5">
    <location>
        <begin position="23"/>
        <end position="491"/>
    </location>
</feature>
<dbReference type="AlphaFoldDB" id="A0A9E2S9D9"/>
<dbReference type="RefSeq" id="WP_217792681.1">
    <property type="nucleotide sequence ID" value="NZ_JAHSPG010000013.1"/>
</dbReference>